<keyword evidence="6" id="KW-0805">Transcription regulation</keyword>
<dbReference type="PANTHER" id="PTHR14003">
    <property type="entry name" value="TRANSCRIPTIONAL REPRESSOR PROTEIN YY"/>
    <property type="match status" value="1"/>
</dbReference>
<dbReference type="GO" id="GO:0000978">
    <property type="term" value="F:RNA polymerase II cis-regulatory region sequence-specific DNA binding"/>
    <property type="evidence" value="ECO:0007669"/>
    <property type="project" value="TreeGrafter"/>
</dbReference>
<evidence type="ECO:0000256" key="4">
    <source>
        <dbReference type="ARBA" id="ARBA00022771"/>
    </source>
</evidence>
<evidence type="ECO:0000256" key="10">
    <source>
        <dbReference type="ARBA" id="ARBA00023242"/>
    </source>
</evidence>
<dbReference type="InterPro" id="IPR036236">
    <property type="entry name" value="Znf_C2H2_sf"/>
</dbReference>
<evidence type="ECO:0000259" key="12">
    <source>
        <dbReference type="PROSITE" id="PS50157"/>
    </source>
</evidence>
<dbReference type="PROSITE" id="PS50157">
    <property type="entry name" value="ZINC_FINGER_C2H2_2"/>
    <property type="match status" value="6"/>
</dbReference>
<name>A0A672LLC0_SINGR</name>
<dbReference type="PANTHER" id="PTHR14003:SF24">
    <property type="entry name" value="ZINC FINGER PROTEIN 410"/>
    <property type="match status" value="1"/>
</dbReference>
<dbReference type="FunFam" id="3.30.160.60:FF:000149">
    <property type="entry name" value="Zinc finger protein 569"/>
    <property type="match status" value="1"/>
</dbReference>
<evidence type="ECO:0000256" key="1">
    <source>
        <dbReference type="ARBA" id="ARBA00004123"/>
    </source>
</evidence>
<feature type="domain" description="C2H2-type" evidence="12">
    <location>
        <begin position="215"/>
        <end position="244"/>
    </location>
</feature>
<dbReference type="PROSITE" id="PS00028">
    <property type="entry name" value="ZINC_FINGER_C2H2_1"/>
    <property type="match status" value="6"/>
</dbReference>
<dbReference type="GO" id="GO:0005667">
    <property type="term" value="C:transcription regulator complex"/>
    <property type="evidence" value="ECO:0007669"/>
    <property type="project" value="TreeGrafter"/>
</dbReference>
<dbReference type="GO" id="GO:0008270">
    <property type="term" value="F:zinc ion binding"/>
    <property type="evidence" value="ECO:0007669"/>
    <property type="project" value="UniProtKB-KW"/>
</dbReference>
<protein>
    <submittedName>
        <fullName evidence="13">Zinc finger protein 143</fullName>
    </submittedName>
</protein>
<dbReference type="Proteomes" id="UP000472262">
    <property type="component" value="Unassembled WGS sequence"/>
</dbReference>
<keyword evidence="4 11" id="KW-0863">Zinc-finger</keyword>
<gene>
    <name evidence="13" type="primary">LOC107569658</name>
</gene>
<accession>A0A672LLC0</accession>
<keyword evidence="5" id="KW-0862">Zinc</keyword>
<evidence type="ECO:0000313" key="13">
    <source>
        <dbReference type="Ensembl" id="ENSSGRP00000023613.1"/>
    </source>
</evidence>
<dbReference type="GO" id="GO:0000785">
    <property type="term" value="C:chromatin"/>
    <property type="evidence" value="ECO:0007669"/>
    <property type="project" value="TreeGrafter"/>
</dbReference>
<dbReference type="FunFam" id="3.30.160.60:FF:000137">
    <property type="entry name" value="Putative zinc finger protein 143"/>
    <property type="match status" value="1"/>
</dbReference>
<organism evidence="13 14">
    <name type="scientific">Sinocyclocheilus grahami</name>
    <name type="common">Dianchi golden-line fish</name>
    <name type="synonym">Barbus grahami</name>
    <dbReference type="NCBI Taxonomy" id="75366"/>
    <lineage>
        <taxon>Eukaryota</taxon>
        <taxon>Metazoa</taxon>
        <taxon>Chordata</taxon>
        <taxon>Craniata</taxon>
        <taxon>Vertebrata</taxon>
        <taxon>Euteleostomi</taxon>
        <taxon>Actinopterygii</taxon>
        <taxon>Neopterygii</taxon>
        <taxon>Teleostei</taxon>
        <taxon>Ostariophysi</taxon>
        <taxon>Cypriniformes</taxon>
        <taxon>Cyprinidae</taxon>
        <taxon>Cyprininae</taxon>
        <taxon>Sinocyclocheilus</taxon>
    </lineage>
</organism>
<dbReference type="AlphaFoldDB" id="A0A672LLC0"/>
<dbReference type="Ensembl" id="ENSSGRT00000025454.1">
    <property type="protein sequence ID" value="ENSSGRP00000023613.1"/>
    <property type="gene ID" value="ENSSGRG00000013884.1"/>
</dbReference>
<dbReference type="GO" id="GO:0000981">
    <property type="term" value="F:DNA-binding transcription factor activity, RNA polymerase II-specific"/>
    <property type="evidence" value="ECO:0007669"/>
    <property type="project" value="TreeGrafter"/>
</dbReference>
<evidence type="ECO:0000256" key="6">
    <source>
        <dbReference type="ARBA" id="ARBA00023015"/>
    </source>
</evidence>
<keyword evidence="10" id="KW-0539">Nucleus</keyword>
<evidence type="ECO:0000313" key="14">
    <source>
        <dbReference type="Proteomes" id="UP000472262"/>
    </source>
</evidence>
<keyword evidence="14" id="KW-1185">Reference proteome</keyword>
<feature type="domain" description="C2H2-type" evidence="12">
    <location>
        <begin position="245"/>
        <end position="274"/>
    </location>
</feature>
<reference evidence="13" key="1">
    <citation type="submission" date="2025-08" db="UniProtKB">
        <authorList>
            <consortium name="Ensembl"/>
        </authorList>
    </citation>
    <scope>IDENTIFICATION</scope>
</reference>
<keyword evidence="7" id="KW-0238">DNA-binding</keyword>
<dbReference type="SUPFAM" id="SSF57667">
    <property type="entry name" value="beta-beta-alpha zinc fingers"/>
    <property type="match status" value="3"/>
</dbReference>
<keyword evidence="8" id="KW-0010">Activator</keyword>
<dbReference type="GO" id="GO:0031519">
    <property type="term" value="C:PcG protein complex"/>
    <property type="evidence" value="ECO:0007669"/>
    <property type="project" value="TreeGrafter"/>
</dbReference>
<dbReference type="FunFam" id="3.30.160.60:FF:000125">
    <property type="entry name" value="Putative zinc finger protein 143"/>
    <property type="match status" value="1"/>
</dbReference>
<dbReference type="Gene3D" id="3.30.160.60">
    <property type="entry name" value="Classic Zinc Finger"/>
    <property type="match status" value="6"/>
</dbReference>
<evidence type="ECO:0000256" key="9">
    <source>
        <dbReference type="ARBA" id="ARBA00023163"/>
    </source>
</evidence>
<dbReference type="FunFam" id="3.30.160.60:FF:000072">
    <property type="entry name" value="zinc finger protein 143 isoform X1"/>
    <property type="match status" value="1"/>
</dbReference>
<evidence type="ECO:0000256" key="2">
    <source>
        <dbReference type="ARBA" id="ARBA00022723"/>
    </source>
</evidence>
<dbReference type="InterPro" id="IPR013087">
    <property type="entry name" value="Znf_C2H2_type"/>
</dbReference>
<keyword evidence="9" id="KW-0804">Transcription</keyword>
<evidence type="ECO:0000256" key="8">
    <source>
        <dbReference type="ARBA" id="ARBA00023159"/>
    </source>
</evidence>
<evidence type="ECO:0000256" key="5">
    <source>
        <dbReference type="ARBA" id="ARBA00022833"/>
    </source>
</evidence>
<comment type="subcellular location">
    <subcellularLocation>
        <location evidence="1">Nucleus</location>
    </subcellularLocation>
</comment>
<evidence type="ECO:0000256" key="3">
    <source>
        <dbReference type="ARBA" id="ARBA00022737"/>
    </source>
</evidence>
<evidence type="ECO:0000256" key="7">
    <source>
        <dbReference type="ARBA" id="ARBA00023125"/>
    </source>
</evidence>
<dbReference type="Pfam" id="PF00096">
    <property type="entry name" value="zf-C2H2"/>
    <property type="match status" value="5"/>
</dbReference>
<reference evidence="13" key="2">
    <citation type="submission" date="2025-09" db="UniProtKB">
        <authorList>
            <consortium name="Ensembl"/>
        </authorList>
    </citation>
    <scope>IDENTIFICATION</scope>
</reference>
<dbReference type="SMART" id="SM00355">
    <property type="entry name" value="ZnF_C2H2"/>
    <property type="match status" value="6"/>
</dbReference>
<sequence length="578" mass="63723">MLLAQVNRDTQGMEFQCVDGDPQQVTLCLTEAVTVSDDNIEGIDTVSLQAVTLVDGSTAYIQHSPKGTVTTHLALLLALKTYDQGGLQAVQLEDGTTAYIQHMPPSNTILAIQADGTVADLQTEGTIDAETISVLEQYSTKVKIINLSLILYSYLLREFIWFSSPIMTEMNVQWNAKPIYTCVHTLCTVYDVPYVNLYHITVHVHERSHTGDKPYICEHMGCGKKFATGYGLKSHVRTHTGEKPYRCQELNCLKSFKTSGDLQKHTRTHTGEKPFKCPFEGCGRSFTTSNIRKVHIRTHTGERPYYCSEPSCGRAFASATNYKNHMRIHTGEKPYVCTVPGCDKRFTEYSSLYKHHVVHTPCKPYNCNHCGKTYKQISTLAMHKRTAHNDTEPIEEEQDAYFEPPAEAIDDPGLMYTPAVVEDDSGSEQVSGSEVMGQHHVALISQDGTQQILSQADMQAMGGTITMVTQEGTTITIPAHEAMLSSGGTHSITMVSADCTEGQVAIVTPDLSVYQTEEGELVQDQEQHVVSTSPHPVTLVATSNGTHIAVQLSDQPSLEEAIRIASRIQQGETPGMDD</sequence>
<feature type="domain" description="C2H2-type" evidence="12">
    <location>
        <begin position="305"/>
        <end position="334"/>
    </location>
</feature>
<dbReference type="FunFam" id="3.30.160.60:FF:000071">
    <property type="entry name" value="Putative zinc finger protein 143"/>
    <property type="match status" value="1"/>
</dbReference>
<feature type="domain" description="C2H2-type" evidence="12">
    <location>
        <begin position="275"/>
        <end position="304"/>
    </location>
</feature>
<feature type="domain" description="C2H2-type" evidence="12">
    <location>
        <begin position="335"/>
        <end position="364"/>
    </location>
</feature>
<evidence type="ECO:0000256" key="11">
    <source>
        <dbReference type="PROSITE-ProRule" id="PRU00042"/>
    </source>
</evidence>
<keyword evidence="3" id="KW-0677">Repeat</keyword>
<feature type="domain" description="C2H2-type" evidence="12">
    <location>
        <begin position="365"/>
        <end position="393"/>
    </location>
</feature>
<dbReference type="FunFam" id="3.30.160.60:FF:000142">
    <property type="entry name" value="Putative zinc finger protein 143"/>
    <property type="match status" value="1"/>
</dbReference>
<keyword evidence="2" id="KW-0479">Metal-binding</keyword>
<proteinExistence type="predicted"/>